<gene>
    <name evidence="6" type="ORF">AVDCRST_MAG67-4127</name>
</gene>
<protein>
    <recommendedName>
        <fullName evidence="5">HTH tetR-type domain-containing protein</fullName>
    </recommendedName>
</protein>
<evidence type="ECO:0000256" key="1">
    <source>
        <dbReference type="ARBA" id="ARBA00023015"/>
    </source>
</evidence>
<evidence type="ECO:0000256" key="3">
    <source>
        <dbReference type="ARBA" id="ARBA00023163"/>
    </source>
</evidence>
<dbReference type="Gene3D" id="1.10.10.60">
    <property type="entry name" value="Homeodomain-like"/>
    <property type="match status" value="1"/>
</dbReference>
<name>A0A6J4TTR3_9ACTN</name>
<feature type="DNA-binding region" description="H-T-H motif" evidence="4">
    <location>
        <begin position="33"/>
        <end position="52"/>
    </location>
</feature>
<dbReference type="EMBL" id="CADCVQ010000167">
    <property type="protein sequence ID" value="CAA9530676.1"/>
    <property type="molecule type" value="Genomic_DNA"/>
</dbReference>
<dbReference type="PANTHER" id="PTHR30055:SF239">
    <property type="entry name" value="TRANSCRIPTIONAL REGULATORY PROTEIN"/>
    <property type="match status" value="1"/>
</dbReference>
<dbReference type="PROSITE" id="PS50977">
    <property type="entry name" value="HTH_TETR_2"/>
    <property type="match status" value="1"/>
</dbReference>
<dbReference type="InterPro" id="IPR050109">
    <property type="entry name" value="HTH-type_TetR-like_transc_reg"/>
</dbReference>
<dbReference type="InterPro" id="IPR001647">
    <property type="entry name" value="HTH_TetR"/>
</dbReference>
<dbReference type="PRINTS" id="PR00455">
    <property type="entry name" value="HTHTETR"/>
</dbReference>
<dbReference type="InterPro" id="IPR025996">
    <property type="entry name" value="MT1864/Rv1816-like_C"/>
</dbReference>
<keyword evidence="2 4" id="KW-0238">DNA-binding</keyword>
<dbReference type="InterPro" id="IPR036271">
    <property type="entry name" value="Tet_transcr_reg_TetR-rel_C_sf"/>
</dbReference>
<keyword evidence="1" id="KW-0805">Transcription regulation</keyword>
<reference evidence="6" key="1">
    <citation type="submission" date="2020-02" db="EMBL/GenBank/DDBJ databases">
        <authorList>
            <person name="Meier V. D."/>
        </authorList>
    </citation>
    <scope>NUCLEOTIDE SEQUENCE</scope>
    <source>
        <strain evidence="6">AVDCRST_MAG67</strain>
    </source>
</reference>
<sequence length="177" mass="19738">MTDEQPDVPSPRVRQIVAAARELVEEEGLDALSMRHLADRLGIRAPSIYKHLPDKRALEHALISATFEEQAALFEAALAGSADPLGALATAYRDFARRHPHLYRLMTQRSLDRDRLNPGIEERAAQPMVQALDGDRDLARAVWAFAHGMTILELDNRFPADADLDAAWQRGLDALRP</sequence>
<keyword evidence="3" id="KW-0804">Transcription</keyword>
<dbReference type="SUPFAM" id="SSF46689">
    <property type="entry name" value="Homeodomain-like"/>
    <property type="match status" value="1"/>
</dbReference>
<dbReference type="Pfam" id="PF00440">
    <property type="entry name" value="TetR_N"/>
    <property type="match status" value="1"/>
</dbReference>
<accession>A0A6J4TTR3</accession>
<feature type="domain" description="HTH tetR-type" evidence="5">
    <location>
        <begin position="10"/>
        <end position="70"/>
    </location>
</feature>
<dbReference type="Pfam" id="PF13305">
    <property type="entry name" value="TetR_C_33"/>
    <property type="match status" value="1"/>
</dbReference>
<dbReference type="SUPFAM" id="SSF48498">
    <property type="entry name" value="Tetracyclin repressor-like, C-terminal domain"/>
    <property type="match status" value="1"/>
</dbReference>
<evidence type="ECO:0000256" key="2">
    <source>
        <dbReference type="ARBA" id="ARBA00023125"/>
    </source>
</evidence>
<evidence type="ECO:0000313" key="6">
    <source>
        <dbReference type="EMBL" id="CAA9530676.1"/>
    </source>
</evidence>
<dbReference type="PANTHER" id="PTHR30055">
    <property type="entry name" value="HTH-TYPE TRANSCRIPTIONAL REGULATOR RUTR"/>
    <property type="match status" value="1"/>
</dbReference>
<dbReference type="AlphaFoldDB" id="A0A6J4TTR3"/>
<dbReference type="Gene3D" id="1.10.357.10">
    <property type="entry name" value="Tetracycline Repressor, domain 2"/>
    <property type="match status" value="1"/>
</dbReference>
<evidence type="ECO:0000256" key="4">
    <source>
        <dbReference type="PROSITE-ProRule" id="PRU00335"/>
    </source>
</evidence>
<evidence type="ECO:0000259" key="5">
    <source>
        <dbReference type="PROSITE" id="PS50977"/>
    </source>
</evidence>
<dbReference type="GO" id="GO:0000976">
    <property type="term" value="F:transcription cis-regulatory region binding"/>
    <property type="evidence" value="ECO:0007669"/>
    <property type="project" value="TreeGrafter"/>
</dbReference>
<proteinExistence type="predicted"/>
<organism evidence="6">
    <name type="scientific">uncultured Solirubrobacteraceae bacterium</name>
    <dbReference type="NCBI Taxonomy" id="1162706"/>
    <lineage>
        <taxon>Bacteria</taxon>
        <taxon>Bacillati</taxon>
        <taxon>Actinomycetota</taxon>
        <taxon>Thermoleophilia</taxon>
        <taxon>Solirubrobacterales</taxon>
        <taxon>Solirubrobacteraceae</taxon>
        <taxon>environmental samples</taxon>
    </lineage>
</organism>
<dbReference type="GO" id="GO:0003700">
    <property type="term" value="F:DNA-binding transcription factor activity"/>
    <property type="evidence" value="ECO:0007669"/>
    <property type="project" value="TreeGrafter"/>
</dbReference>
<dbReference type="InterPro" id="IPR009057">
    <property type="entry name" value="Homeodomain-like_sf"/>
</dbReference>